<dbReference type="Gene3D" id="3.90.640.10">
    <property type="entry name" value="Actin, Chain A, domain 4"/>
    <property type="match status" value="1"/>
</dbReference>
<reference evidence="4" key="1">
    <citation type="submission" date="2006-01" db="EMBL/GenBank/DDBJ databases">
        <title>Complete sequence of Anaeromyxobacter dehalogenans 2CP-C.</title>
        <authorList>
            <consortium name="US DOE Joint Genome Institute"/>
            <person name="Copeland A."/>
            <person name="Lucas S."/>
            <person name="Lapidus A."/>
            <person name="Barry K."/>
            <person name="Detter J.C."/>
            <person name="Glavina T."/>
            <person name="Hammon N."/>
            <person name="Israni S."/>
            <person name="Pitluck S."/>
            <person name="Brettin T."/>
            <person name="Bruce D."/>
            <person name="Han C."/>
            <person name="Tapia R."/>
            <person name="Gilna P."/>
            <person name="Kiss H."/>
            <person name="Schmutz J."/>
            <person name="Larimer F."/>
            <person name="Land M."/>
            <person name="Kyrpides N."/>
            <person name="Anderson I."/>
            <person name="Sanford R.A."/>
            <person name="Ritalahti K.M."/>
            <person name="Thomas H.S."/>
            <person name="Kirby J.R."/>
            <person name="Zhulin I.B."/>
            <person name="Loeffler F.E."/>
            <person name="Richardson P."/>
        </authorList>
    </citation>
    <scope>NUCLEOTIDE SEQUENCE</scope>
    <source>
        <strain evidence="4">2CP-C</strain>
    </source>
</reference>
<protein>
    <submittedName>
        <fullName evidence="4">Putative heat-shock chaperone protein</fullName>
    </submittedName>
</protein>
<dbReference type="OrthoDB" id="580874at2"/>
<dbReference type="STRING" id="290397.Adeh_3033"/>
<dbReference type="Gene3D" id="3.30.420.40">
    <property type="match status" value="2"/>
</dbReference>
<dbReference type="PANTHER" id="PTHR42749">
    <property type="entry name" value="CELL SHAPE-DETERMINING PROTEIN MREB"/>
    <property type="match status" value="1"/>
</dbReference>
<dbReference type="KEGG" id="ade:Adeh_3033"/>
<name>Q2IDZ4_ANADE</name>
<accession>Q2IDZ4</accession>
<dbReference type="SUPFAM" id="SSF53067">
    <property type="entry name" value="Actin-like ATPase domain"/>
    <property type="match status" value="2"/>
</dbReference>
<organism evidence="4 5">
    <name type="scientific">Anaeromyxobacter dehalogenans (strain 2CP-C)</name>
    <dbReference type="NCBI Taxonomy" id="290397"/>
    <lineage>
        <taxon>Bacteria</taxon>
        <taxon>Pseudomonadati</taxon>
        <taxon>Myxococcota</taxon>
        <taxon>Myxococcia</taxon>
        <taxon>Myxococcales</taxon>
        <taxon>Cystobacterineae</taxon>
        <taxon>Anaeromyxobacteraceae</taxon>
        <taxon>Anaeromyxobacter</taxon>
    </lineage>
</organism>
<dbReference type="HOGENOM" id="CLU_030332_0_0_7"/>
<sequence length="631" mass="65121">MADAPLAVGIDLGTTNCAIAWCAVEAGPGPDGGRAEPLAVPQLVRPGEVEARPLLPSFLYLPHPAELPPGAAALPWAQGGAADAGAEIVGELARDLGAQTPIRLVSSAKSWLSHPTLDRRAATLPAAAPPEVPRVSPVEAAARYLAHLRAAWDREVAAGDPARALAAQRVTLTVPASFDAVARELTVEAARLAGLPQVVLLEEPQAALYAWVEAMGEGWRKAVRPGDLVLVVDVGGGTTDLSLVAVVDRGGDLGLERVAVGDHILLGGDNMDLALAHALAGSLEREGRTLDRWQLLALGHSARRAKEAMFADPSLEELPVAIPGRGSSLVGGALRTALRRAELEAVLTDGFFPRVDAAARPQAPRRAALTTLGLPYAADPGITRHLAAFLARHRAALGSGGHAEVPLAGGAFLHPTAVLFNGGVMKAAPLAARVVEVLAGWLAGEGAPPPRVLPAADLDLAVARGAAVYGRVRAGHGIRIRGGTSRAYYVGVEASMPAVPGVAPPLRAVCLAPMGMEEGTRAELPGEPLGLIVGEPVDFRLFSSSVRREDRPGDVVEDAGSLEEGPPVTATIAAGTRPAGEVVPVRLHAHVTEIGTLELECVGPDERWSLEWNLRQAPGAGGEQAPAAPPA</sequence>
<dbReference type="AlphaFoldDB" id="Q2IDZ4"/>
<dbReference type="InterPro" id="IPR018181">
    <property type="entry name" value="Heat_shock_70_CS"/>
</dbReference>
<comment type="similarity">
    <text evidence="1">Belongs to the heat shock protein 70 family.</text>
</comment>
<dbReference type="EMBL" id="CP000251">
    <property type="protein sequence ID" value="ABC82802.1"/>
    <property type="molecule type" value="Genomic_DNA"/>
</dbReference>
<keyword evidence="3" id="KW-0067">ATP-binding</keyword>
<evidence type="ECO:0000313" key="4">
    <source>
        <dbReference type="EMBL" id="ABC82802.1"/>
    </source>
</evidence>
<evidence type="ECO:0000313" key="5">
    <source>
        <dbReference type="Proteomes" id="UP000001935"/>
    </source>
</evidence>
<proteinExistence type="inferred from homology"/>
<dbReference type="InterPro" id="IPR013126">
    <property type="entry name" value="Hsp_70_fam"/>
</dbReference>
<dbReference type="RefSeq" id="WP_011422084.1">
    <property type="nucleotide sequence ID" value="NC_007760.1"/>
</dbReference>
<dbReference type="PROSITE" id="PS00297">
    <property type="entry name" value="HSP70_1"/>
    <property type="match status" value="1"/>
</dbReference>
<dbReference type="CDD" id="cd10170">
    <property type="entry name" value="ASKHA_NBD_HSP70"/>
    <property type="match status" value="1"/>
</dbReference>
<gene>
    <name evidence="4" type="ordered locus">Adeh_3033</name>
</gene>
<evidence type="ECO:0000256" key="2">
    <source>
        <dbReference type="ARBA" id="ARBA00022741"/>
    </source>
</evidence>
<keyword evidence="2" id="KW-0547">Nucleotide-binding</keyword>
<dbReference type="InterPro" id="IPR043129">
    <property type="entry name" value="ATPase_NBD"/>
</dbReference>
<dbReference type="GO" id="GO:0140662">
    <property type="term" value="F:ATP-dependent protein folding chaperone"/>
    <property type="evidence" value="ECO:0007669"/>
    <property type="project" value="InterPro"/>
</dbReference>
<dbReference type="Pfam" id="PF00012">
    <property type="entry name" value="HSP70"/>
    <property type="match status" value="1"/>
</dbReference>
<dbReference type="GO" id="GO:0005524">
    <property type="term" value="F:ATP binding"/>
    <property type="evidence" value="ECO:0007669"/>
    <property type="project" value="UniProtKB-KW"/>
</dbReference>
<dbReference type="PRINTS" id="PR00301">
    <property type="entry name" value="HEATSHOCK70"/>
</dbReference>
<dbReference type="PANTHER" id="PTHR42749:SF1">
    <property type="entry name" value="CELL SHAPE-DETERMINING PROTEIN MREB"/>
    <property type="match status" value="1"/>
</dbReference>
<dbReference type="PROSITE" id="PS00329">
    <property type="entry name" value="HSP70_2"/>
    <property type="match status" value="1"/>
</dbReference>
<dbReference type="eggNOG" id="COG0443">
    <property type="taxonomic scope" value="Bacteria"/>
</dbReference>
<evidence type="ECO:0000256" key="3">
    <source>
        <dbReference type="ARBA" id="ARBA00022840"/>
    </source>
</evidence>
<dbReference type="Proteomes" id="UP000001935">
    <property type="component" value="Chromosome"/>
</dbReference>
<evidence type="ECO:0000256" key="1">
    <source>
        <dbReference type="ARBA" id="ARBA00007381"/>
    </source>
</evidence>